<dbReference type="CDD" id="cd15457">
    <property type="entry name" value="NADAR"/>
    <property type="match status" value="1"/>
</dbReference>
<dbReference type="PANTHER" id="PTHR22897:SF8">
    <property type="entry name" value="SULFHYDRYL OXIDASE"/>
    <property type="match status" value="1"/>
</dbReference>
<dbReference type="Pfam" id="PF26051">
    <property type="entry name" value="PWI_ABCF3"/>
    <property type="match status" value="1"/>
</dbReference>
<dbReference type="InterPro" id="IPR039798">
    <property type="entry name" value="Sulfhydryl_oxidase"/>
</dbReference>
<keyword evidence="12" id="KW-1185">Reference proteome</keyword>
<dbReference type="Pfam" id="PF04777">
    <property type="entry name" value="Evr1_Alr"/>
    <property type="match status" value="1"/>
</dbReference>
<dbReference type="InterPro" id="IPR058770">
    <property type="entry name" value="PWI_ABCF3"/>
</dbReference>
<evidence type="ECO:0000256" key="2">
    <source>
        <dbReference type="ARBA" id="ARBA00022630"/>
    </source>
</evidence>
<evidence type="ECO:0000313" key="13">
    <source>
        <dbReference type="WBParaSite" id="GPLIN_000897900"/>
    </source>
</evidence>
<keyword evidence="2 8" id="KW-0285">Flavoprotein</keyword>
<dbReference type="InterPro" id="IPR013766">
    <property type="entry name" value="Thioredoxin_domain"/>
</dbReference>
<dbReference type="Gene3D" id="3.40.30.10">
    <property type="entry name" value="Glutaredoxin"/>
    <property type="match status" value="1"/>
</dbReference>
<feature type="compositionally biased region" description="Basic and acidic residues" evidence="9">
    <location>
        <begin position="704"/>
        <end position="715"/>
    </location>
</feature>
<evidence type="ECO:0000313" key="12">
    <source>
        <dbReference type="Proteomes" id="UP000050741"/>
    </source>
</evidence>
<keyword evidence="4 8" id="KW-0274">FAD</keyword>
<dbReference type="PROSITE" id="PS00194">
    <property type="entry name" value="THIOREDOXIN_1"/>
    <property type="match status" value="1"/>
</dbReference>
<dbReference type="SUPFAM" id="SSF69000">
    <property type="entry name" value="FAD-dependent thiol oxidase"/>
    <property type="match status" value="1"/>
</dbReference>
<evidence type="ECO:0000256" key="8">
    <source>
        <dbReference type="RuleBase" id="RU371123"/>
    </source>
</evidence>
<dbReference type="WBParaSite" id="GPLIN_000897900">
    <property type="protein sequence ID" value="GPLIN_000897900"/>
    <property type="gene ID" value="GPLIN_000897900"/>
</dbReference>
<dbReference type="Gene3D" id="1.20.120.1960">
    <property type="entry name" value="QSOX sulfhydryl oxidase domain"/>
    <property type="match status" value="1"/>
</dbReference>
<dbReference type="Proteomes" id="UP000050741">
    <property type="component" value="Unassembled WGS sequence"/>
</dbReference>
<protein>
    <recommendedName>
        <fullName evidence="8">Sulfhydryl oxidase</fullName>
        <ecNumber evidence="8">1.8.3.2</ecNumber>
    </recommendedName>
</protein>
<dbReference type="InterPro" id="IPR017905">
    <property type="entry name" value="ERV/ALR_sulphydryl_oxidase"/>
</dbReference>
<dbReference type="GO" id="GO:0005615">
    <property type="term" value="C:extracellular space"/>
    <property type="evidence" value="ECO:0007669"/>
    <property type="project" value="TreeGrafter"/>
</dbReference>
<feature type="domain" description="Thioredoxin" evidence="11">
    <location>
        <begin position="80"/>
        <end position="232"/>
    </location>
</feature>
<dbReference type="PANTHER" id="PTHR22897">
    <property type="entry name" value="QUIESCIN Q6-RELATED SULFHYDRYL OXIDASE"/>
    <property type="match status" value="1"/>
</dbReference>
<accession>A0A183C7Y3</accession>
<keyword evidence="3" id="KW-0732">Signal</keyword>
<evidence type="ECO:0000256" key="5">
    <source>
        <dbReference type="ARBA" id="ARBA00023002"/>
    </source>
</evidence>
<dbReference type="SUPFAM" id="SSF143990">
    <property type="entry name" value="YbiA-like"/>
    <property type="match status" value="1"/>
</dbReference>
<dbReference type="NCBIfam" id="TIGR02464">
    <property type="entry name" value="ribofla_fusion"/>
    <property type="match status" value="1"/>
</dbReference>
<dbReference type="Pfam" id="PF08719">
    <property type="entry name" value="NADAR"/>
    <property type="match status" value="1"/>
</dbReference>
<keyword evidence="6" id="KW-1015">Disulfide bond</keyword>
<dbReference type="InterPro" id="IPR017937">
    <property type="entry name" value="Thioredoxin_CS"/>
</dbReference>
<dbReference type="GO" id="GO:0003756">
    <property type="term" value="F:protein disulfide isomerase activity"/>
    <property type="evidence" value="ECO:0007669"/>
    <property type="project" value="TreeGrafter"/>
</dbReference>
<proteinExistence type="predicted"/>
<keyword evidence="7" id="KW-0325">Glycoprotein</keyword>
<feature type="region of interest" description="Disordered" evidence="9">
    <location>
        <begin position="684"/>
        <end position="788"/>
    </location>
</feature>
<reference evidence="12" key="2">
    <citation type="submission" date="2014-05" db="EMBL/GenBank/DDBJ databases">
        <title>The genome and life-stage specific transcriptomes of Globodera pallida elucidate key aspects of plant parasitism by a cyst nematode.</title>
        <authorList>
            <person name="Cotton J.A."/>
            <person name="Lilley C.J."/>
            <person name="Jones L.M."/>
            <person name="Kikuchi T."/>
            <person name="Reid A.J."/>
            <person name="Thorpe P."/>
            <person name="Tsai I.J."/>
            <person name="Beasley H."/>
            <person name="Blok V."/>
            <person name="Cock P.J.A."/>
            <person name="Van den Akker S.E."/>
            <person name="Holroyd N."/>
            <person name="Hunt M."/>
            <person name="Mantelin S."/>
            <person name="Naghra H."/>
            <person name="Pain A."/>
            <person name="Palomares-Rius J.E."/>
            <person name="Zarowiecki M."/>
            <person name="Berriman M."/>
            <person name="Jones J.T."/>
            <person name="Urwin P.E."/>
        </authorList>
    </citation>
    <scope>NUCLEOTIDE SEQUENCE [LARGE SCALE GENOMIC DNA]</scope>
    <source>
        <strain evidence="12">Lindley</strain>
    </source>
</reference>
<evidence type="ECO:0000256" key="7">
    <source>
        <dbReference type="ARBA" id="ARBA00023180"/>
    </source>
</evidence>
<dbReference type="PROSITE" id="PS51352">
    <property type="entry name" value="THIOREDOXIN_2"/>
    <property type="match status" value="1"/>
</dbReference>
<sequence>MLTDIAEAALAEVGKQPKGNNPLLYSVNDPIVHLDADTFTDTVLRPNRDKAYLVDLKYHKKQENLLTEVCLYGHGVESCPQAAAEAALAEVGKQPKGNNPLLYSVNDPIVHLDADTFTDTVLRPNRDKAYLVEFYKDWCGYCRHFAPFFKVLSKSIKSWPFVQVAAINCADAYNVKICKANDISTVPQLKYFPRSARSFKEGQVVEHSYDSAMEMRGTVHQMITNEFKAEMDKGNTDFYLNHMAYEQNGENNQREPWTDVSNSTQFLVQLFEQNIKEGLPFSLALLLFKPHVEARRVLVTSGNDPRIVRPQNASAVNLPYVTVMERGKTEPILAESLNERTLPRLHELLKPMMEELNKTEQAEAHHTEPVHVVDCSQQPEKCKEMFFVGETDMLKAIHTALLDEVISSGGDEIDKQKFPALRQFVELLIQRFPTFERNPQIDAHPKGVALSSIGKPLLRSQRALKVFEHMKQFLDSKANEGQTQNGDPFPVTAEWEHCKGSRTIFRGFTCGLWTAFHAMTVQAYLGKEQNPLKPLKVIQGWVANFFSCSGCRRHFMDMTTKTFPMEASNVKKPEDVVLYLWKAHNIVNKRLYDDKQTEDPQFPKEQFPPTYLCPECQKSATGNGKEVELDPEKTLQFLLNYSTNIKARPGKSIKKTSNDQTSPVTPEKVQSRLFGIALMGVKKNDGKQQEEVASDSVVQAAESSTEKAKIEKSQSPEHQNGTAKLKEAVDGVGQPTPVKTKRNKITWNQTEGAVKRRSSTHKAETKDVRDNDKAMTDDKTHEQKNETAKLREAVDGVSQPTPVKTKRNKITWNQTEVAGTRRSSTHKPETQKVSMGASISFSSFGVSHEVPRRTPFILTALDGCTQIAPFFTNAFGFSNHFACRFTVDGLEFCCTEQFYMYYKARIFGDEGSAVAILRSRDPKAIKQFGAQIRLFDTALWRKVSILVMLIANWKKFEQNPMLRQQLFETGDALLVEASPSDIYWGIGIHVDNTDRVRNMKSWQTKSKNVMGRLLTRIRDTFKEREQYQHEWEEQQMVAKENISAFFDERLPKMPDEVKHYLADLLKENVDEMGTEQDLTDMVGDHIQASLVDGMADAELADICRTLFDLLHDGRLPSSNGNGTLSAANGRVLEARKLHQTVDMSVQSDTFREMDKLWKVTPNDVPQQSAVDQKKLA</sequence>
<dbReference type="InterPro" id="IPR012816">
    <property type="entry name" value="NADAR"/>
</dbReference>
<dbReference type="Pfam" id="PF00085">
    <property type="entry name" value="Thioredoxin"/>
    <property type="match status" value="1"/>
</dbReference>
<comment type="catalytic activity">
    <reaction evidence="8">
        <text>2 R'C(R)SH + O2 = R'C(R)S-S(R)CR' + H2O2</text>
        <dbReference type="Rhea" id="RHEA:17357"/>
        <dbReference type="ChEBI" id="CHEBI:15379"/>
        <dbReference type="ChEBI" id="CHEBI:16240"/>
        <dbReference type="ChEBI" id="CHEBI:16520"/>
        <dbReference type="ChEBI" id="CHEBI:17412"/>
        <dbReference type="EC" id="1.8.3.2"/>
    </reaction>
</comment>
<dbReference type="GO" id="GO:0000139">
    <property type="term" value="C:Golgi membrane"/>
    <property type="evidence" value="ECO:0007669"/>
    <property type="project" value="TreeGrafter"/>
</dbReference>
<organism evidence="12 13">
    <name type="scientific">Globodera pallida</name>
    <name type="common">Potato cyst nematode worm</name>
    <name type="synonym">Heterodera pallida</name>
    <dbReference type="NCBI Taxonomy" id="36090"/>
    <lineage>
        <taxon>Eukaryota</taxon>
        <taxon>Metazoa</taxon>
        <taxon>Ecdysozoa</taxon>
        <taxon>Nematoda</taxon>
        <taxon>Chromadorea</taxon>
        <taxon>Rhabditida</taxon>
        <taxon>Tylenchina</taxon>
        <taxon>Tylenchomorpha</taxon>
        <taxon>Tylenchoidea</taxon>
        <taxon>Heteroderidae</taxon>
        <taxon>Heteroderinae</taxon>
        <taxon>Globodera</taxon>
    </lineage>
</organism>
<dbReference type="SUPFAM" id="SSF52833">
    <property type="entry name" value="Thioredoxin-like"/>
    <property type="match status" value="1"/>
</dbReference>
<reference evidence="12" key="1">
    <citation type="submission" date="2013-12" db="EMBL/GenBank/DDBJ databases">
        <authorList>
            <person name="Aslett M."/>
        </authorList>
    </citation>
    <scope>NUCLEOTIDE SEQUENCE [LARGE SCALE GENOMIC DNA]</scope>
    <source>
        <strain evidence="12">Lindley</strain>
    </source>
</reference>
<reference evidence="13" key="3">
    <citation type="submission" date="2016-06" db="UniProtKB">
        <authorList>
            <consortium name="WormBaseParasite"/>
        </authorList>
    </citation>
    <scope>IDENTIFICATION</scope>
</reference>
<keyword evidence="5 8" id="KW-0560">Oxidoreductase</keyword>
<dbReference type="EC" id="1.8.3.2" evidence="8"/>
<dbReference type="PROSITE" id="PS51324">
    <property type="entry name" value="ERV_ALR"/>
    <property type="match status" value="1"/>
</dbReference>
<feature type="compositionally biased region" description="Basic and acidic residues" evidence="9">
    <location>
        <begin position="761"/>
        <end position="788"/>
    </location>
</feature>
<name>A0A183C7Y3_GLOPA</name>
<comment type="cofactor">
    <cofactor evidence="1 8">
        <name>FAD</name>
        <dbReference type="ChEBI" id="CHEBI:57692"/>
    </cofactor>
</comment>
<dbReference type="InterPro" id="IPR036249">
    <property type="entry name" value="Thioredoxin-like_sf"/>
</dbReference>
<evidence type="ECO:0000256" key="1">
    <source>
        <dbReference type="ARBA" id="ARBA00001974"/>
    </source>
</evidence>
<evidence type="ECO:0000256" key="6">
    <source>
        <dbReference type="ARBA" id="ARBA00023157"/>
    </source>
</evidence>
<evidence type="ECO:0000259" key="10">
    <source>
        <dbReference type="PROSITE" id="PS51324"/>
    </source>
</evidence>
<dbReference type="InterPro" id="IPR036774">
    <property type="entry name" value="ERV/ALR_sulphydryl_oxid_sf"/>
</dbReference>
<dbReference type="GO" id="GO:0006457">
    <property type="term" value="P:protein folding"/>
    <property type="evidence" value="ECO:0007669"/>
    <property type="project" value="TreeGrafter"/>
</dbReference>
<evidence type="ECO:0000256" key="4">
    <source>
        <dbReference type="ARBA" id="ARBA00022827"/>
    </source>
</evidence>
<dbReference type="InterPro" id="IPR037238">
    <property type="entry name" value="YbiA-like_sf"/>
</dbReference>
<evidence type="ECO:0000256" key="3">
    <source>
        <dbReference type="ARBA" id="ARBA00022729"/>
    </source>
</evidence>
<dbReference type="GO" id="GO:0016971">
    <property type="term" value="F:flavin-dependent sulfhydryl oxidase activity"/>
    <property type="evidence" value="ECO:0007669"/>
    <property type="project" value="InterPro"/>
</dbReference>
<evidence type="ECO:0000259" key="11">
    <source>
        <dbReference type="PROSITE" id="PS51352"/>
    </source>
</evidence>
<dbReference type="Gene3D" id="1.20.120.310">
    <property type="entry name" value="ERV/ALR sulfhydryl oxidase domain"/>
    <property type="match status" value="1"/>
</dbReference>
<dbReference type="AlphaFoldDB" id="A0A183C7Y3"/>
<dbReference type="InterPro" id="IPR042568">
    <property type="entry name" value="QSOX_FAD-bd_sf"/>
</dbReference>
<feature type="domain" description="ERV/ALR sulfhydryl oxidase" evidence="10">
    <location>
        <begin position="501"/>
        <end position="607"/>
    </location>
</feature>
<dbReference type="Gene3D" id="1.10.357.40">
    <property type="entry name" value="YbiA-like"/>
    <property type="match status" value="1"/>
</dbReference>
<evidence type="ECO:0000256" key="9">
    <source>
        <dbReference type="SAM" id="MobiDB-lite"/>
    </source>
</evidence>